<protein>
    <submittedName>
        <fullName evidence="1">Uncharacterized protein</fullName>
    </submittedName>
</protein>
<organism evidence="1 2">
    <name type="scientific">Rhodococcoides corynebacterioides</name>
    <dbReference type="NCBI Taxonomy" id="53972"/>
    <lineage>
        <taxon>Bacteria</taxon>
        <taxon>Bacillati</taxon>
        <taxon>Actinomycetota</taxon>
        <taxon>Actinomycetes</taxon>
        <taxon>Mycobacteriales</taxon>
        <taxon>Nocardiaceae</taxon>
        <taxon>Rhodococcoides</taxon>
    </lineage>
</organism>
<comment type="caution">
    <text evidence="1">The sequence shown here is derived from an EMBL/GenBank/DDBJ whole genome shotgun (WGS) entry which is preliminary data.</text>
</comment>
<dbReference type="Proteomes" id="UP000825228">
    <property type="component" value="Unassembled WGS sequence"/>
</dbReference>
<evidence type="ECO:0000313" key="2">
    <source>
        <dbReference type="Proteomes" id="UP000825228"/>
    </source>
</evidence>
<proteinExistence type="predicted"/>
<keyword evidence="2" id="KW-1185">Reference proteome</keyword>
<gene>
    <name evidence="1" type="ORF">HQ603_10020</name>
</gene>
<dbReference type="EMBL" id="JABUBU010000006">
    <property type="protein sequence ID" value="MBY6367090.1"/>
    <property type="molecule type" value="Genomic_DNA"/>
</dbReference>
<sequence>MNTIAPARIRSYAEMDEILEDNLGRTLERGPAAKRVFDIARAKYGTTAEQHAAIITAAQREFAERREFTATERDINRFADEPKPSLTVGAGAPMWPLEGKRRPHWAERGDDEPIREGRKVTSLRSMSWGSAYVSVPAAHYSARVNYDGGLTGADLRVFLRQGVLEVEPMVCISRMGYSPDGKWLPDNMRHEMTTAEAVLLARALLLYVDLATGVPEQSTADTEGGE</sequence>
<reference evidence="1 2" key="1">
    <citation type="submission" date="2020-06" db="EMBL/GenBank/DDBJ databases">
        <title>Taxonomy, biology and ecology of Rhodococcus bacteria occurring in California pistachio and other woody hosts as revealed by genome sequence analyses.</title>
        <authorList>
            <person name="Gai Y."/>
            <person name="Riely B."/>
        </authorList>
    </citation>
    <scope>NUCLEOTIDE SEQUENCE [LARGE SCALE GENOMIC DNA]</scope>
    <source>
        <strain evidence="1 2">BP-281</strain>
    </source>
</reference>
<accession>A0ABS7P3X6</accession>
<dbReference type="RefSeq" id="WP_222684395.1">
    <property type="nucleotide sequence ID" value="NZ_JABUBT010000007.1"/>
</dbReference>
<name>A0ABS7P3X6_9NOCA</name>
<evidence type="ECO:0000313" key="1">
    <source>
        <dbReference type="EMBL" id="MBY6367090.1"/>
    </source>
</evidence>